<dbReference type="KEGG" id="agv:OJF2_65610"/>
<feature type="region of interest" description="Disordered" evidence="3">
    <location>
        <begin position="218"/>
        <end position="245"/>
    </location>
</feature>
<evidence type="ECO:0000313" key="5">
    <source>
        <dbReference type="Proteomes" id="UP000324233"/>
    </source>
</evidence>
<dbReference type="EMBL" id="CP042997">
    <property type="protein sequence ID" value="QEH37965.1"/>
    <property type="molecule type" value="Genomic_DNA"/>
</dbReference>
<sequence length="245" mass="25865">MVMSSRAIMAMGAGAVGLCLVVGPTLGQQAQDPAVRRSANTAPAAPAAPAPAVIGTIDMDEVFQKYEKVKASSEEFKSAALLRKADLQKLQQEAQGEAEQLAKLIPGSEDFKKHENRVTELKAKFEAGRELAERDFASREAEAMATLYKEIQTMVARIAKWRNLTYVVKVSNQPVQGSNPNSVMAAMANTMVYADPRNDITKDVVHNLNLIYRKTSGGAAKPAAPAAGAASAPAAGAAAQPEGGN</sequence>
<dbReference type="RefSeq" id="WP_148597461.1">
    <property type="nucleotide sequence ID" value="NZ_CP042997.1"/>
</dbReference>
<dbReference type="AlphaFoldDB" id="A0A5B9WD24"/>
<dbReference type="SUPFAM" id="SSF111384">
    <property type="entry name" value="OmpH-like"/>
    <property type="match status" value="1"/>
</dbReference>
<name>A0A5B9WD24_9BACT</name>
<keyword evidence="2" id="KW-0732">Signal</keyword>
<dbReference type="GO" id="GO:0005829">
    <property type="term" value="C:cytosol"/>
    <property type="evidence" value="ECO:0007669"/>
    <property type="project" value="TreeGrafter"/>
</dbReference>
<dbReference type="InterPro" id="IPR005632">
    <property type="entry name" value="Chaperone_Skp"/>
</dbReference>
<gene>
    <name evidence="4" type="ORF">OJF2_65610</name>
</gene>
<organism evidence="4 5">
    <name type="scientific">Aquisphaera giovannonii</name>
    <dbReference type="NCBI Taxonomy" id="406548"/>
    <lineage>
        <taxon>Bacteria</taxon>
        <taxon>Pseudomonadati</taxon>
        <taxon>Planctomycetota</taxon>
        <taxon>Planctomycetia</taxon>
        <taxon>Isosphaerales</taxon>
        <taxon>Isosphaeraceae</taxon>
        <taxon>Aquisphaera</taxon>
    </lineage>
</organism>
<dbReference type="InterPro" id="IPR024930">
    <property type="entry name" value="Skp_dom_sf"/>
</dbReference>
<dbReference type="PANTHER" id="PTHR35089">
    <property type="entry name" value="CHAPERONE PROTEIN SKP"/>
    <property type="match status" value="1"/>
</dbReference>
<dbReference type="PANTHER" id="PTHR35089:SF1">
    <property type="entry name" value="CHAPERONE PROTEIN SKP"/>
    <property type="match status" value="1"/>
</dbReference>
<proteinExistence type="inferred from homology"/>
<reference evidence="4 5" key="1">
    <citation type="submission" date="2019-08" db="EMBL/GenBank/DDBJ databases">
        <title>Deep-cultivation of Planctomycetes and their phenomic and genomic characterization uncovers novel biology.</title>
        <authorList>
            <person name="Wiegand S."/>
            <person name="Jogler M."/>
            <person name="Boedeker C."/>
            <person name="Pinto D."/>
            <person name="Vollmers J."/>
            <person name="Rivas-Marin E."/>
            <person name="Kohn T."/>
            <person name="Peeters S.H."/>
            <person name="Heuer A."/>
            <person name="Rast P."/>
            <person name="Oberbeckmann S."/>
            <person name="Bunk B."/>
            <person name="Jeske O."/>
            <person name="Meyerdierks A."/>
            <person name="Storesund J.E."/>
            <person name="Kallscheuer N."/>
            <person name="Luecker S."/>
            <person name="Lage O.M."/>
            <person name="Pohl T."/>
            <person name="Merkel B.J."/>
            <person name="Hornburger P."/>
            <person name="Mueller R.-W."/>
            <person name="Bruemmer F."/>
            <person name="Labrenz M."/>
            <person name="Spormann A.M."/>
            <person name="Op den Camp H."/>
            <person name="Overmann J."/>
            <person name="Amann R."/>
            <person name="Jetten M.S.M."/>
            <person name="Mascher T."/>
            <person name="Medema M.H."/>
            <person name="Devos D.P."/>
            <person name="Kaster A.-K."/>
            <person name="Ovreas L."/>
            <person name="Rohde M."/>
            <person name="Galperin M.Y."/>
            <person name="Jogler C."/>
        </authorList>
    </citation>
    <scope>NUCLEOTIDE SEQUENCE [LARGE SCALE GENOMIC DNA]</scope>
    <source>
        <strain evidence="4 5">OJF2</strain>
    </source>
</reference>
<dbReference type="Pfam" id="PF03938">
    <property type="entry name" value="OmpH"/>
    <property type="match status" value="1"/>
</dbReference>
<dbReference type="GO" id="GO:0050821">
    <property type="term" value="P:protein stabilization"/>
    <property type="evidence" value="ECO:0007669"/>
    <property type="project" value="TreeGrafter"/>
</dbReference>
<dbReference type="OrthoDB" id="215077at2"/>
<keyword evidence="5" id="KW-1185">Reference proteome</keyword>
<dbReference type="GO" id="GO:0051082">
    <property type="term" value="F:unfolded protein binding"/>
    <property type="evidence" value="ECO:0007669"/>
    <property type="project" value="InterPro"/>
</dbReference>
<evidence type="ECO:0000313" key="4">
    <source>
        <dbReference type="EMBL" id="QEH37965.1"/>
    </source>
</evidence>
<evidence type="ECO:0000256" key="2">
    <source>
        <dbReference type="ARBA" id="ARBA00022729"/>
    </source>
</evidence>
<evidence type="ECO:0000256" key="1">
    <source>
        <dbReference type="ARBA" id="ARBA00009091"/>
    </source>
</evidence>
<dbReference type="Proteomes" id="UP000324233">
    <property type="component" value="Chromosome"/>
</dbReference>
<evidence type="ECO:0000256" key="3">
    <source>
        <dbReference type="SAM" id="MobiDB-lite"/>
    </source>
</evidence>
<accession>A0A5B9WD24</accession>
<dbReference type="Gene3D" id="3.30.910.20">
    <property type="entry name" value="Skp domain"/>
    <property type="match status" value="1"/>
</dbReference>
<protein>
    <submittedName>
        <fullName evidence="4">Periplasmic chaperone</fullName>
    </submittedName>
</protein>
<dbReference type="SMART" id="SM00935">
    <property type="entry name" value="OmpH"/>
    <property type="match status" value="1"/>
</dbReference>
<comment type="similarity">
    <text evidence="1">Belongs to the Skp family.</text>
</comment>